<protein>
    <submittedName>
        <fullName evidence="5">Translational regulator CsrA</fullName>
    </submittedName>
</protein>
<evidence type="ECO:0000313" key="5">
    <source>
        <dbReference type="EMBL" id="MPN40609.1"/>
    </source>
</evidence>
<dbReference type="Gene3D" id="2.60.40.4380">
    <property type="entry name" value="Translational regulator CsrA"/>
    <property type="match status" value="1"/>
</dbReference>
<organism evidence="5">
    <name type="scientific">bioreactor metagenome</name>
    <dbReference type="NCBI Taxonomy" id="1076179"/>
    <lineage>
        <taxon>unclassified sequences</taxon>
        <taxon>metagenomes</taxon>
        <taxon>ecological metagenomes</taxon>
    </lineage>
</organism>
<dbReference type="FunFam" id="2.60.40.4380:FF:000002">
    <property type="entry name" value="Translational regulator CsrA"/>
    <property type="match status" value="1"/>
</dbReference>
<evidence type="ECO:0000256" key="1">
    <source>
        <dbReference type="ARBA" id="ARBA00022490"/>
    </source>
</evidence>
<dbReference type="PANTHER" id="PTHR34984">
    <property type="entry name" value="CARBON STORAGE REGULATOR"/>
    <property type="match status" value="1"/>
</dbReference>
<evidence type="ECO:0000256" key="2">
    <source>
        <dbReference type="ARBA" id="ARBA00022491"/>
    </source>
</evidence>
<sequence>MLVLSRKTGESLTIGQNIFIEVIAVEGDRVRLGIQAPREIRIFRSELLEETISINKSAASAPPVTFSLEASD</sequence>
<keyword evidence="3" id="KW-0810">Translation regulation</keyword>
<dbReference type="GO" id="GO:0006109">
    <property type="term" value="P:regulation of carbohydrate metabolic process"/>
    <property type="evidence" value="ECO:0007669"/>
    <property type="project" value="InterPro"/>
</dbReference>
<reference evidence="5" key="1">
    <citation type="submission" date="2019-08" db="EMBL/GenBank/DDBJ databases">
        <authorList>
            <person name="Kucharzyk K."/>
            <person name="Murdoch R.W."/>
            <person name="Higgins S."/>
            <person name="Loffler F."/>
        </authorList>
    </citation>
    <scope>NUCLEOTIDE SEQUENCE</scope>
</reference>
<gene>
    <name evidence="5" type="primary">csrA_19</name>
    <name evidence="5" type="ORF">SDC9_188147</name>
</gene>
<dbReference type="GO" id="GO:0045947">
    <property type="term" value="P:negative regulation of translational initiation"/>
    <property type="evidence" value="ECO:0007669"/>
    <property type="project" value="TreeGrafter"/>
</dbReference>
<dbReference type="PANTHER" id="PTHR34984:SF1">
    <property type="entry name" value="CARBON STORAGE REGULATOR"/>
    <property type="match status" value="1"/>
</dbReference>
<dbReference type="GO" id="GO:0006402">
    <property type="term" value="P:mRNA catabolic process"/>
    <property type="evidence" value="ECO:0007669"/>
    <property type="project" value="InterPro"/>
</dbReference>
<dbReference type="GO" id="GO:0048027">
    <property type="term" value="F:mRNA 5'-UTR binding"/>
    <property type="evidence" value="ECO:0007669"/>
    <property type="project" value="TreeGrafter"/>
</dbReference>
<proteinExistence type="inferred from homology"/>
<accession>A0A645HQU2</accession>
<dbReference type="SUPFAM" id="SSF117130">
    <property type="entry name" value="CsrA-like"/>
    <property type="match status" value="1"/>
</dbReference>
<name>A0A645HQU2_9ZZZZ</name>
<keyword evidence="2" id="KW-0678">Repressor</keyword>
<keyword evidence="4" id="KW-0694">RNA-binding</keyword>
<dbReference type="InterPro" id="IPR003751">
    <property type="entry name" value="CsrA"/>
</dbReference>
<evidence type="ECO:0000256" key="3">
    <source>
        <dbReference type="ARBA" id="ARBA00022845"/>
    </source>
</evidence>
<keyword evidence="1" id="KW-0963">Cytoplasm</keyword>
<dbReference type="InterPro" id="IPR036107">
    <property type="entry name" value="CsrA_sf"/>
</dbReference>
<dbReference type="AlphaFoldDB" id="A0A645HQU2"/>
<comment type="caution">
    <text evidence="5">The sequence shown here is derived from an EMBL/GenBank/DDBJ whole genome shotgun (WGS) entry which is preliminary data.</text>
</comment>
<evidence type="ECO:0000256" key="4">
    <source>
        <dbReference type="ARBA" id="ARBA00022884"/>
    </source>
</evidence>
<dbReference type="NCBIfam" id="TIGR00202">
    <property type="entry name" value="csrA"/>
    <property type="match status" value="1"/>
</dbReference>
<dbReference type="GO" id="GO:0005829">
    <property type="term" value="C:cytosol"/>
    <property type="evidence" value="ECO:0007669"/>
    <property type="project" value="TreeGrafter"/>
</dbReference>
<dbReference type="Pfam" id="PF02599">
    <property type="entry name" value="CsrA"/>
    <property type="match status" value="1"/>
</dbReference>
<dbReference type="EMBL" id="VSSQ01097144">
    <property type="protein sequence ID" value="MPN40609.1"/>
    <property type="molecule type" value="Genomic_DNA"/>
</dbReference>
<dbReference type="HAMAP" id="MF_00167">
    <property type="entry name" value="CsrA"/>
    <property type="match status" value="1"/>
</dbReference>